<dbReference type="GeneID" id="106805512"/>
<dbReference type="PANTHER" id="PTHR23220:SF122">
    <property type="entry name" value="INTEGRIN ALPHA-PS1"/>
    <property type="match status" value="1"/>
</dbReference>
<keyword evidence="1" id="KW-0732">Signal</keyword>
<dbReference type="Pfam" id="PF01839">
    <property type="entry name" value="FG-GAP"/>
    <property type="match status" value="2"/>
</dbReference>
<feature type="repeat" description="FG-GAP" evidence="4">
    <location>
        <begin position="171"/>
        <end position="223"/>
    </location>
</feature>
<keyword evidence="5" id="KW-0401">Integrin</keyword>
<dbReference type="InterPro" id="IPR028994">
    <property type="entry name" value="Integrin_alpha_N"/>
</dbReference>
<keyword evidence="2" id="KW-0677">Repeat</keyword>
<feature type="repeat" description="FG-GAP" evidence="4">
    <location>
        <begin position="411"/>
        <end position="473"/>
    </location>
</feature>
<sequence length="549" mass="59348">MVYLVRALIAVVIVTNGYAFNLETKLAIVKEGRKGTYFGYSVAQHQLSTSSHSSTLLVGAPLGNTGQPGTNITGLMYWCPFSTRRDDCRPVNHLKAGELERPPPTGPSGNYSKDDQWLGVAISSQGPGQYVVVCAHRYVKYSTDYRYGLGICYSLKPDLSHHKVYPGCNGLPNQKGHEQYGYCQFGMDVEVAPDNTIVFGAPGSYTWTGSTMVNSLGLGIRDSSTWFRSDVVQDTAPVPPYSMLGFAVTSGKLFGKSERMAYVGGAPKSHEMGEVVIFEKVNQGAHLQEFVKFTGDEKMAFFGHSITTIDLNADGYVDLVVGSPYYRGEENDQGGAIYIYMNGPEGLVEGTEPLKITRPIEGASFGYVVKNIGDIDHDTYDDLAVGAPHEGNGAVFIYRGSADGIRIEPSQVIRSEELRDGPVTFGYSLSGKLDMDYNGYPDLTVGAFESDTIVTLLARPVINITTNIEMEPILIDPTRKNCRDGTNLPCFMCSMFQVHGHRSVASPPSPCTTRCARTCSRKAARSASSSAAQAASTAASAGRWCAGCA</sequence>
<evidence type="ECO:0000256" key="4">
    <source>
        <dbReference type="PROSITE-ProRule" id="PRU00803"/>
    </source>
</evidence>
<dbReference type="PRINTS" id="PR01185">
    <property type="entry name" value="INTEGRINA"/>
</dbReference>
<comment type="subcellular location">
    <subcellularLocation>
        <location evidence="5">Membrane</location>
        <topology evidence="5">Single-pass type I membrane protein</topology>
    </subcellularLocation>
</comment>
<accession>A0ABM1DRP9</accession>
<dbReference type="SMART" id="SM00191">
    <property type="entry name" value="Int_alpha"/>
    <property type="match status" value="5"/>
</dbReference>
<proteinExistence type="inferred from homology"/>
<evidence type="ECO:0000313" key="6">
    <source>
        <dbReference type="Proteomes" id="UP000695022"/>
    </source>
</evidence>
<evidence type="ECO:0000256" key="1">
    <source>
        <dbReference type="ARBA" id="ARBA00022729"/>
    </source>
</evidence>
<feature type="repeat" description="FG-GAP" evidence="4">
    <location>
        <begin position="24"/>
        <end position="88"/>
    </location>
</feature>
<organism evidence="6 7">
    <name type="scientific">Priapulus caudatus</name>
    <name type="common">Priapulid worm</name>
    <dbReference type="NCBI Taxonomy" id="37621"/>
    <lineage>
        <taxon>Eukaryota</taxon>
        <taxon>Metazoa</taxon>
        <taxon>Ecdysozoa</taxon>
        <taxon>Scalidophora</taxon>
        <taxon>Priapulida</taxon>
        <taxon>Priapulimorpha</taxon>
        <taxon>Priapulimorphida</taxon>
        <taxon>Priapulidae</taxon>
        <taxon>Priapulus</taxon>
    </lineage>
</organism>
<name>A0ABM1DRP9_PRICU</name>
<protein>
    <submittedName>
        <fullName evidence="7">Integrin alpha-PS1-like</fullName>
    </submittedName>
</protein>
<dbReference type="RefSeq" id="XP_014662620.1">
    <property type="nucleotide sequence ID" value="XM_014807134.1"/>
</dbReference>
<dbReference type="Proteomes" id="UP000695022">
    <property type="component" value="Unplaced"/>
</dbReference>
<dbReference type="SUPFAM" id="SSF69318">
    <property type="entry name" value="Integrin alpha N-terminal domain"/>
    <property type="match status" value="1"/>
</dbReference>
<keyword evidence="6" id="KW-1185">Reference proteome</keyword>
<evidence type="ECO:0000256" key="2">
    <source>
        <dbReference type="ARBA" id="ARBA00022737"/>
    </source>
</evidence>
<keyword evidence="5" id="KW-0130">Cell adhesion</keyword>
<keyword evidence="5" id="KW-0675">Receptor</keyword>
<feature type="repeat" description="FG-GAP" evidence="4">
    <location>
        <begin position="288"/>
        <end position="349"/>
    </location>
</feature>
<reference evidence="7" key="1">
    <citation type="submission" date="2025-08" db="UniProtKB">
        <authorList>
            <consortium name="RefSeq"/>
        </authorList>
    </citation>
    <scope>IDENTIFICATION</scope>
</reference>
<evidence type="ECO:0000256" key="5">
    <source>
        <dbReference type="RuleBase" id="RU003762"/>
    </source>
</evidence>
<dbReference type="InterPro" id="IPR000413">
    <property type="entry name" value="Integrin_alpha"/>
</dbReference>
<evidence type="ECO:0000313" key="7">
    <source>
        <dbReference type="RefSeq" id="XP_014662620.1"/>
    </source>
</evidence>
<evidence type="ECO:0000256" key="3">
    <source>
        <dbReference type="ARBA" id="ARBA00023180"/>
    </source>
</evidence>
<dbReference type="PROSITE" id="PS51470">
    <property type="entry name" value="FG_GAP"/>
    <property type="match status" value="5"/>
</dbReference>
<comment type="similarity">
    <text evidence="5">Belongs to the integrin alpha chain family.</text>
</comment>
<dbReference type="InterPro" id="IPR013517">
    <property type="entry name" value="FG-GAP"/>
</dbReference>
<gene>
    <name evidence="7" type="primary">LOC106805512</name>
</gene>
<dbReference type="PANTHER" id="PTHR23220">
    <property type="entry name" value="INTEGRIN ALPHA"/>
    <property type="match status" value="1"/>
</dbReference>
<feature type="repeat" description="FG-GAP" evidence="4">
    <location>
        <begin position="351"/>
        <end position="407"/>
    </location>
</feature>
<dbReference type="InterPro" id="IPR013519">
    <property type="entry name" value="Int_alpha_beta-p"/>
</dbReference>
<dbReference type="Gene3D" id="2.130.10.130">
    <property type="entry name" value="Integrin alpha, N-terminal"/>
    <property type="match status" value="1"/>
</dbReference>
<keyword evidence="3" id="KW-0325">Glycoprotein</keyword>